<dbReference type="EMBL" id="LAZR01062067">
    <property type="protein sequence ID" value="KKK62285.1"/>
    <property type="molecule type" value="Genomic_DNA"/>
</dbReference>
<sequence length="56" mass="6567">MKNKIKIPKGMSNEQKCNIGWIKSLLTKACDSSIRSIGIFFKDFDIKFRYKIKIKI</sequence>
<dbReference type="AlphaFoldDB" id="A0A0F8XMC4"/>
<accession>A0A0F8XMC4</accession>
<gene>
    <name evidence="1" type="ORF">LCGC14_3005860</name>
</gene>
<proteinExistence type="predicted"/>
<evidence type="ECO:0000313" key="1">
    <source>
        <dbReference type="EMBL" id="KKK62285.1"/>
    </source>
</evidence>
<reference evidence="1" key="1">
    <citation type="journal article" date="2015" name="Nature">
        <title>Complex archaea that bridge the gap between prokaryotes and eukaryotes.</title>
        <authorList>
            <person name="Spang A."/>
            <person name="Saw J.H."/>
            <person name="Jorgensen S.L."/>
            <person name="Zaremba-Niedzwiedzka K."/>
            <person name="Martijn J."/>
            <person name="Lind A.E."/>
            <person name="van Eijk R."/>
            <person name="Schleper C."/>
            <person name="Guy L."/>
            <person name="Ettema T.J."/>
        </authorList>
    </citation>
    <scope>NUCLEOTIDE SEQUENCE</scope>
</reference>
<protein>
    <submittedName>
        <fullName evidence="1">Uncharacterized protein</fullName>
    </submittedName>
</protein>
<organism evidence="1">
    <name type="scientific">marine sediment metagenome</name>
    <dbReference type="NCBI Taxonomy" id="412755"/>
    <lineage>
        <taxon>unclassified sequences</taxon>
        <taxon>metagenomes</taxon>
        <taxon>ecological metagenomes</taxon>
    </lineage>
</organism>
<comment type="caution">
    <text evidence="1">The sequence shown here is derived from an EMBL/GenBank/DDBJ whole genome shotgun (WGS) entry which is preliminary data.</text>
</comment>
<name>A0A0F8XMC4_9ZZZZ</name>